<reference evidence="1" key="2">
    <citation type="journal article" date="2023" name="IMA Fungus">
        <title>Comparative genomic study of the Penicillium genus elucidates a diverse pangenome and 15 lateral gene transfer events.</title>
        <authorList>
            <person name="Petersen C."/>
            <person name="Sorensen T."/>
            <person name="Nielsen M.R."/>
            <person name="Sondergaard T.E."/>
            <person name="Sorensen J.L."/>
            <person name="Fitzpatrick D.A."/>
            <person name="Frisvad J.C."/>
            <person name="Nielsen K.L."/>
        </authorList>
    </citation>
    <scope>NUCLEOTIDE SEQUENCE</scope>
    <source>
        <strain evidence="1">IBT 30069</strain>
    </source>
</reference>
<reference evidence="1" key="1">
    <citation type="submission" date="2022-11" db="EMBL/GenBank/DDBJ databases">
        <authorList>
            <person name="Petersen C."/>
        </authorList>
    </citation>
    <scope>NUCLEOTIDE SEQUENCE</scope>
    <source>
        <strain evidence="1">IBT 30069</strain>
    </source>
</reference>
<gene>
    <name evidence="1" type="ORF">N7456_013162</name>
</gene>
<evidence type="ECO:0000313" key="1">
    <source>
        <dbReference type="EMBL" id="KAJ5083735.1"/>
    </source>
</evidence>
<sequence length="67" mass="7670">MNTALLGPFEYLNEEIFADRNIIKTILVPFSLSEALEYAGPEWPQRLLEEVCPAIEVWYPLVADSEN</sequence>
<comment type="caution">
    <text evidence="1">The sequence shown here is derived from an EMBL/GenBank/DDBJ whole genome shotgun (WGS) entry which is preliminary data.</text>
</comment>
<keyword evidence="2" id="KW-1185">Reference proteome</keyword>
<dbReference type="Proteomes" id="UP001149165">
    <property type="component" value="Unassembled WGS sequence"/>
</dbReference>
<name>A0A9W9EL66_9EURO</name>
<proteinExistence type="predicted"/>
<organism evidence="1 2">
    <name type="scientific">Penicillium angulare</name>
    <dbReference type="NCBI Taxonomy" id="116970"/>
    <lineage>
        <taxon>Eukaryota</taxon>
        <taxon>Fungi</taxon>
        <taxon>Dikarya</taxon>
        <taxon>Ascomycota</taxon>
        <taxon>Pezizomycotina</taxon>
        <taxon>Eurotiomycetes</taxon>
        <taxon>Eurotiomycetidae</taxon>
        <taxon>Eurotiales</taxon>
        <taxon>Aspergillaceae</taxon>
        <taxon>Penicillium</taxon>
    </lineage>
</organism>
<protein>
    <submittedName>
        <fullName evidence="1">Uncharacterized protein</fullName>
    </submittedName>
</protein>
<accession>A0A9W9EL66</accession>
<dbReference type="EMBL" id="JAPQKH010000008">
    <property type="protein sequence ID" value="KAJ5083735.1"/>
    <property type="molecule type" value="Genomic_DNA"/>
</dbReference>
<evidence type="ECO:0000313" key="2">
    <source>
        <dbReference type="Proteomes" id="UP001149165"/>
    </source>
</evidence>
<dbReference type="AlphaFoldDB" id="A0A9W9EL66"/>